<organism evidence="1 2">
    <name type="scientific">Cladophialophora immunda</name>
    <dbReference type="NCBI Taxonomy" id="569365"/>
    <lineage>
        <taxon>Eukaryota</taxon>
        <taxon>Fungi</taxon>
        <taxon>Dikarya</taxon>
        <taxon>Ascomycota</taxon>
        <taxon>Pezizomycotina</taxon>
        <taxon>Eurotiomycetes</taxon>
        <taxon>Chaetothyriomycetidae</taxon>
        <taxon>Chaetothyriales</taxon>
        <taxon>Herpotrichiellaceae</taxon>
        <taxon>Cladophialophora</taxon>
    </lineage>
</organism>
<dbReference type="Proteomes" id="UP000054466">
    <property type="component" value="Unassembled WGS sequence"/>
</dbReference>
<gene>
    <name evidence="1" type="ORF">PV07_07109</name>
</gene>
<sequence length="248" mass="28668">MRIMLCNHQIHREVREMLCSREVCFSSIHDTGHIECNVPCFHGVDFAKTSLRFHINPFQYPECIADLWDGLVLLCKSLRRAARIPCVNIRCDGTMPRMNSPLHVNEDDLERGPLNCVFLLQPFNLLPLATKATITVVGGPLNDLWWDNVVLQRWTEQYSRQLETWTLRRAKHVNAIPQQQQLLRESEPMVWDITVYNRHCEAIMKDFNNTSMNVDAEMAARQESADPQRLSTEESRLSLCSFRAISSA</sequence>
<dbReference type="HOGENOM" id="CLU_1120061_0_0_1"/>
<proteinExistence type="predicted"/>
<dbReference type="GeneID" id="27346303"/>
<evidence type="ECO:0000313" key="1">
    <source>
        <dbReference type="EMBL" id="KIW27365.1"/>
    </source>
</evidence>
<dbReference type="OrthoDB" id="2951834at2759"/>
<keyword evidence="2" id="KW-1185">Reference proteome</keyword>
<dbReference type="EMBL" id="KN847043">
    <property type="protein sequence ID" value="KIW27365.1"/>
    <property type="molecule type" value="Genomic_DNA"/>
</dbReference>
<name>A0A0D2CA97_9EURO</name>
<dbReference type="AlphaFoldDB" id="A0A0D2CA97"/>
<reference evidence="1 2" key="1">
    <citation type="submission" date="2015-01" db="EMBL/GenBank/DDBJ databases">
        <title>The Genome Sequence of Cladophialophora immunda CBS83496.</title>
        <authorList>
            <consortium name="The Broad Institute Genomics Platform"/>
            <person name="Cuomo C."/>
            <person name="de Hoog S."/>
            <person name="Gorbushina A."/>
            <person name="Stielow B."/>
            <person name="Teixiera M."/>
            <person name="Abouelleil A."/>
            <person name="Chapman S.B."/>
            <person name="Priest M."/>
            <person name="Young S.K."/>
            <person name="Wortman J."/>
            <person name="Nusbaum C."/>
            <person name="Birren B."/>
        </authorList>
    </citation>
    <scope>NUCLEOTIDE SEQUENCE [LARGE SCALE GENOMIC DNA]</scope>
    <source>
        <strain evidence="1 2">CBS 83496</strain>
    </source>
</reference>
<evidence type="ECO:0000313" key="2">
    <source>
        <dbReference type="Proteomes" id="UP000054466"/>
    </source>
</evidence>
<dbReference type="RefSeq" id="XP_016247581.1">
    <property type="nucleotide sequence ID" value="XM_016394162.1"/>
</dbReference>
<protein>
    <submittedName>
        <fullName evidence="1">Uncharacterized protein</fullName>
    </submittedName>
</protein>
<dbReference type="VEuPathDB" id="FungiDB:PV07_07109"/>
<accession>A0A0D2CA97</accession>